<accession>A0ABU2NJY4</accession>
<feature type="coiled-coil region" evidence="1">
    <location>
        <begin position="10"/>
        <end position="48"/>
    </location>
</feature>
<proteinExistence type="predicted"/>
<protein>
    <submittedName>
        <fullName evidence="2">Uncharacterized protein</fullName>
    </submittedName>
</protein>
<name>A0ABU2NJY4_9ACTN</name>
<evidence type="ECO:0000256" key="1">
    <source>
        <dbReference type="SAM" id="Coils"/>
    </source>
</evidence>
<organism evidence="2 3">
    <name type="scientific">Streptomyces hazeniae</name>
    <dbReference type="NCBI Taxonomy" id="3075538"/>
    <lineage>
        <taxon>Bacteria</taxon>
        <taxon>Bacillati</taxon>
        <taxon>Actinomycetota</taxon>
        <taxon>Actinomycetes</taxon>
        <taxon>Kitasatosporales</taxon>
        <taxon>Streptomycetaceae</taxon>
        <taxon>Streptomyces</taxon>
    </lineage>
</organism>
<dbReference type="EMBL" id="JAVREQ010000001">
    <property type="protein sequence ID" value="MDT0377304.1"/>
    <property type="molecule type" value="Genomic_DNA"/>
</dbReference>
<dbReference type="Proteomes" id="UP001183414">
    <property type="component" value="Unassembled WGS sequence"/>
</dbReference>
<dbReference type="RefSeq" id="WP_311671308.1">
    <property type="nucleotide sequence ID" value="NZ_JAVREQ010000001.1"/>
</dbReference>
<evidence type="ECO:0000313" key="3">
    <source>
        <dbReference type="Proteomes" id="UP001183414"/>
    </source>
</evidence>
<reference evidence="3" key="1">
    <citation type="submission" date="2023-07" db="EMBL/GenBank/DDBJ databases">
        <title>30 novel species of actinomycetes from the DSMZ collection.</title>
        <authorList>
            <person name="Nouioui I."/>
        </authorList>
    </citation>
    <scope>NUCLEOTIDE SEQUENCE [LARGE SCALE GENOMIC DNA]</scope>
    <source>
        <strain evidence="3">DSM 42041</strain>
    </source>
</reference>
<keyword evidence="1" id="KW-0175">Coiled coil</keyword>
<evidence type="ECO:0000313" key="2">
    <source>
        <dbReference type="EMBL" id="MDT0377304.1"/>
    </source>
</evidence>
<gene>
    <name evidence="2" type="ORF">RM572_00750</name>
</gene>
<keyword evidence="3" id="KW-1185">Reference proteome</keyword>
<sequence>MFGLTTTARLHAAEQERDHYREALQDRAKEHLRDNVSAEQRINQLQRQITVLAGGLLDAHHHELTSHLDTESRTVGGGQ</sequence>
<comment type="caution">
    <text evidence="2">The sequence shown here is derived from an EMBL/GenBank/DDBJ whole genome shotgun (WGS) entry which is preliminary data.</text>
</comment>